<name>A0A2N1PSG6_9BACT</name>
<evidence type="ECO:0000256" key="1">
    <source>
        <dbReference type="SAM" id="MobiDB-lite"/>
    </source>
</evidence>
<evidence type="ECO:0000313" key="2">
    <source>
        <dbReference type="EMBL" id="PKK91289.1"/>
    </source>
</evidence>
<dbReference type="EMBL" id="PGXC01000003">
    <property type="protein sequence ID" value="PKK91289.1"/>
    <property type="molecule type" value="Genomic_DNA"/>
</dbReference>
<proteinExistence type="predicted"/>
<evidence type="ECO:0000313" key="3">
    <source>
        <dbReference type="Proteomes" id="UP000233256"/>
    </source>
</evidence>
<protein>
    <submittedName>
        <fullName evidence="2">Uncharacterized protein</fullName>
    </submittedName>
</protein>
<organism evidence="2 3">
    <name type="scientific">Candidatus Wallbacteria bacterium HGW-Wallbacteria-1</name>
    <dbReference type="NCBI Taxonomy" id="2013854"/>
    <lineage>
        <taxon>Bacteria</taxon>
        <taxon>Candidatus Walliibacteriota</taxon>
    </lineage>
</organism>
<reference evidence="2 3" key="1">
    <citation type="journal article" date="2017" name="ISME J.">
        <title>Potential for microbial H2 and metal transformations associated with novel bacteria and archaea in deep terrestrial subsurface sediments.</title>
        <authorList>
            <person name="Hernsdorf A.W."/>
            <person name="Amano Y."/>
            <person name="Miyakawa K."/>
            <person name="Ise K."/>
            <person name="Suzuki Y."/>
            <person name="Anantharaman K."/>
            <person name="Probst A."/>
            <person name="Burstein D."/>
            <person name="Thomas B.C."/>
            <person name="Banfield J.F."/>
        </authorList>
    </citation>
    <scope>NUCLEOTIDE SEQUENCE [LARGE SCALE GENOMIC DNA]</scope>
    <source>
        <strain evidence="2">HGW-Wallbacteria-1</strain>
    </source>
</reference>
<feature type="region of interest" description="Disordered" evidence="1">
    <location>
        <begin position="1"/>
        <end position="23"/>
    </location>
</feature>
<gene>
    <name evidence="2" type="ORF">CVV64_05850</name>
</gene>
<comment type="caution">
    <text evidence="2">The sequence shown here is derived from an EMBL/GenBank/DDBJ whole genome shotgun (WGS) entry which is preliminary data.</text>
</comment>
<dbReference type="Proteomes" id="UP000233256">
    <property type="component" value="Unassembled WGS sequence"/>
</dbReference>
<accession>A0A2N1PSG6</accession>
<dbReference type="AlphaFoldDB" id="A0A2N1PSG6"/>
<sequence>MAGTPRVLTQDGQGGSSDGSLRTEGNLNFCLVYLKFIDFTGLWTKFGIFQYPRFYRGFKKFQRQFQNA</sequence>